<protein>
    <submittedName>
        <fullName evidence="3">Outer membrane protein with beta-barrel domain</fullName>
    </submittedName>
</protein>
<proteinExistence type="predicted"/>
<dbReference type="Pfam" id="PF13568">
    <property type="entry name" value="OMP_b-brl_2"/>
    <property type="match status" value="1"/>
</dbReference>
<evidence type="ECO:0000313" key="4">
    <source>
        <dbReference type="Proteomes" id="UP000248987"/>
    </source>
</evidence>
<dbReference type="InterPro" id="IPR025665">
    <property type="entry name" value="Beta-barrel_OMP_2"/>
</dbReference>
<comment type="caution">
    <text evidence="3">The sequence shown here is derived from an EMBL/GenBank/DDBJ whole genome shotgun (WGS) entry which is preliminary data.</text>
</comment>
<feature type="chain" id="PRO_5030025422" evidence="1">
    <location>
        <begin position="24"/>
        <end position="224"/>
    </location>
</feature>
<dbReference type="OrthoDB" id="947434at2"/>
<organism evidence="3 4">
    <name type="scientific">Gelidibacter algens</name>
    <dbReference type="NCBI Taxonomy" id="49280"/>
    <lineage>
        <taxon>Bacteria</taxon>
        <taxon>Pseudomonadati</taxon>
        <taxon>Bacteroidota</taxon>
        <taxon>Flavobacteriia</taxon>
        <taxon>Flavobacteriales</taxon>
        <taxon>Flavobacteriaceae</taxon>
        <taxon>Gelidibacter</taxon>
    </lineage>
</organism>
<gene>
    <name evidence="3" type="ORF">LX77_03216</name>
</gene>
<evidence type="ECO:0000256" key="1">
    <source>
        <dbReference type="SAM" id="SignalP"/>
    </source>
</evidence>
<evidence type="ECO:0000313" key="3">
    <source>
        <dbReference type="EMBL" id="RAJ20002.1"/>
    </source>
</evidence>
<dbReference type="EMBL" id="QLLQ01000016">
    <property type="protein sequence ID" value="RAJ20002.1"/>
    <property type="molecule type" value="Genomic_DNA"/>
</dbReference>
<keyword evidence="4" id="KW-1185">Reference proteome</keyword>
<name>A0A1A7QYN1_9FLAO</name>
<dbReference type="AlphaFoldDB" id="A0A1A7QYN1"/>
<sequence length="224" mass="24729">MKSKIRIAIISSIISVSTASLQAQIKFGAQAHGALNKSSFVIEGESPDKEWKLGYGIGAFAEIPIMNSLSLRPSLNYLQKGGKMNHDFSVEGIPGKQKAEIKLEYLEMPILLIYNIGKESSKYYVGAGPSFGYGISGKAETNLIVEGSSETVYYKPFTDIEDGGLGFKKFDFSLNAVIGMRVLERGMIQLGYLHGLSNIENTDEYKDNKFKNRSVMVTLGYCFY</sequence>
<reference evidence="3 4" key="1">
    <citation type="submission" date="2018-06" db="EMBL/GenBank/DDBJ databases">
        <title>Genomic Encyclopedia of Archaeal and Bacterial Type Strains, Phase II (KMG-II): from individual species to whole genera.</title>
        <authorList>
            <person name="Goeker M."/>
        </authorList>
    </citation>
    <scope>NUCLEOTIDE SEQUENCE [LARGE SCALE GENOMIC DNA]</scope>
    <source>
        <strain evidence="3 4">DSM 12408</strain>
    </source>
</reference>
<feature type="domain" description="Outer membrane protein beta-barrel" evidence="2">
    <location>
        <begin position="23"/>
        <end position="199"/>
    </location>
</feature>
<feature type="signal peptide" evidence="1">
    <location>
        <begin position="1"/>
        <end position="23"/>
    </location>
</feature>
<dbReference type="RefSeq" id="WP_066434908.1">
    <property type="nucleotide sequence ID" value="NZ_LZRN01000023.1"/>
</dbReference>
<evidence type="ECO:0000259" key="2">
    <source>
        <dbReference type="Pfam" id="PF13568"/>
    </source>
</evidence>
<keyword evidence="1" id="KW-0732">Signal</keyword>
<accession>A0A1A7QYN1</accession>
<dbReference type="Proteomes" id="UP000248987">
    <property type="component" value="Unassembled WGS sequence"/>
</dbReference>
<dbReference type="STRING" id="49280.A9996_11455"/>